<comment type="caution">
    <text evidence="1">The sequence shown here is derived from an EMBL/GenBank/DDBJ whole genome shotgun (WGS) entry which is preliminary data.</text>
</comment>
<dbReference type="Proteomes" id="UP001303222">
    <property type="component" value="Unassembled WGS sequence"/>
</dbReference>
<sequence length="88" mass="10563">RNTKYPEDKVYSLFGIFDVHMPILYGEGRQKASKRLLDKVHEDYLCLEKLWPTDLRKPHVEKERIELAKGSLLPNAYRWVFDNPDFKR</sequence>
<proteinExistence type="predicted"/>
<dbReference type="PANTHER" id="PTHR10622:SF10">
    <property type="entry name" value="HET DOMAIN-CONTAINING PROTEIN"/>
    <property type="match status" value="1"/>
</dbReference>
<evidence type="ECO:0000313" key="1">
    <source>
        <dbReference type="EMBL" id="KAK3947416.1"/>
    </source>
</evidence>
<reference evidence="1" key="2">
    <citation type="submission" date="2023-06" db="EMBL/GenBank/DDBJ databases">
        <authorList>
            <consortium name="Lawrence Berkeley National Laboratory"/>
            <person name="Mondo S.J."/>
            <person name="Hensen N."/>
            <person name="Bonometti L."/>
            <person name="Westerberg I."/>
            <person name="Brannstrom I.O."/>
            <person name="Guillou S."/>
            <person name="Cros-Aarteil S."/>
            <person name="Calhoun S."/>
            <person name="Haridas S."/>
            <person name="Kuo A."/>
            <person name="Pangilinan J."/>
            <person name="Riley R."/>
            <person name="Labutti K."/>
            <person name="Andreopoulos B."/>
            <person name="Lipzen A."/>
            <person name="Chen C."/>
            <person name="Yanf M."/>
            <person name="Daum C."/>
            <person name="Ng V."/>
            <person name="Clum A."/>
            <person name="Steindorff A."/>
            <person name="Ohm R."/>
            <person name="Martin F."/>
            <person name="Silar P."/>
            <person name="Natvig D."/>
            <person name="Lalanne C."/>
            <person name="Gautier V."/>
            <person name="Ament-Velasquez S.L."/>
            <person name="Kruys A."/>
            <person name="Hutchinson M.I."/>
            <person name="Powell A.J."/>
            <person name="Barry K."/>
            <person name="Miller A.N."/>
            <person name="Grigoriev I.V."/>
            <person name="Debuchy R."/>
            <person name="Gladieux P."/>
            <person name="Thoren M.H."/>
            <person name="Johannesson H."/>
        </authorList>
    </citation>
    <scope>NUCLEOTIDE SEQUENCE</scope>
    <source>
        <strain evidence="1">CBS 626.80</strain>
    </source>
</reference>
<protein>
    <submittedName>
        <fullName evidence="1">Uncharacterized protein</fullName>
    </submittedName>
</protein>
<feature type="non-terminal residue" evidence="1">
    <location>
        <position position="1"/>
    </location>
</feature>
<dbReference type="PANTHER" id="PTHR10622">
    <property type="entry name" value="HET DOMAIN-CONTAINING PROTEIN"/>
    <property type="match status" value="1"/>
</dbReference>
<keyword evidence="2" id="KW-1185">Reference proteome</keyword>
<dbReference type="AlphaFoldDB" id="A0AAN6NKA7"/>
<accession>A0AAN6NKA7</accession>
<reference evidence="1" key="1">
    <citation type="journal article" date="2023" name="Mol. Phylogenet. Evol.">
        <title>Genome-scale phylogeny and comparative genomics of the fungal order Sordariales.</title>
        <authorList>
            <person name="Hensen N."/>
            <person name="Bonometti L."/>
            <person name="Westerberg I."/>
            <person name="Brannstrom I.O."/>
            <person name="Guillou S."/>
            <person name="Cros-Aarteil S."/>
            <person name="Calhoun S."/>
            <person name="Haridas S."/>
            <person name="Kuo A."/>
            <person name="Mondo S."/>
            <person name="Pangilinan J."/>
            <person name="Riley R."/>
            <person name="LaButti K."/>
            <person name="Andreopoulos B."/>
            <person name="Lipzen A."/>
            <person name="Chen C."/>
            <person name="Yan M."/>
            <person name="Daum C."/>
            <person name="Ng V."/>
            <person name="Clum A."/>
            <person name="Steindorff A."/>
            <person name="Ohm R.A."/>
            <person name="Martin F."/>
            <person name="Silar P."/>
            <person name="Natvig D.O."/>
            <person name="Lalanne C."/>
            <person name="Gautier V."/>
            <person name="Ament-Velasquez S.L."/>
            <person name="Kruys A."/>
            <person name="Hutchinson M.I."/>
            <person name="Powell A.J."/>
            <person name="Barry K."/>
            <person name="Miller A.N."/>
            <person name="Grigoriev I.V."/>
            <person name="Debuchy R."/>
            <person name="Gladieux P."/>
            <person name="Hiltunen Thoren M."/>
            <person name="Johannesson H."/>
        </authorList>
    </citation>
    <scope>NUCLEOTIDE SEQUENCE</scope>
    <source>
        <strain evidence="1">CBS 626.80</strain>
    </source>
</reference>
<dbReference type="EMBL" id="MU859355">
    <property type="protein sequence ID" value="KAK3947416.1"/>
    <property type="molecule type" value="Genomic_DNA"/>
</dbReference>
<name>A0AAN6NKA7_9PEZI</name>
<evidence type="ECO:0000313" key="2">
    <source>
        <dbReference type="Proteomes" id="UP001303222"/>
    </source>
</evidence>
<organism evidence="1 2">
    <name type="scientific">Pseudoneurospora amorphoporcata</name>
    <dbReference type="NCBI Taxonomy" id="241081"/>
    <lineage>
        <taxon>Eukaryota</taxon>
        <taxon>Fungi</taxon>
        <taxon>Dikarya</taxon>
        <taxon>Ascomycota</taxon>
        <taxon>Pezizomycotina</taxon>
        <taxon>Sordariomycetes</taxon>
        <taxon>Sordariomycetidae</taxon>
        <taxon>Sordariales</taxon>
        <taxon>Sordariaceae</taxon>
        <taxon>Pseudoneurospora</taxon>
    </lineage>
</organism>
<gene>
    <name evidence="1" type="ORF">QBC32DRAFT_224231</name>
</gene>